<dbReference type="InterPro" id="IPR013815">
    <property type="entry name" value="ATP_grasp_subdomain_1"/>
</dbReference>
<dbReference type="EMBL" id="QVLX01000002">
    <property type="protein sequence ID" value="RGE88607.1"/>
    <property type="molecule type" value="Genomic_DNA"/>
</dbReference>
<organism evidence="2 3">
    <name type="scientific">Sellimonas intestinalis</name>
    <dbReference type="NCBI Taxonomy" id="1653434"/>
    <lineage>
        <taxon>Bacteria</taxon>
        <taxon>Bacillati</taxon>
        <taxon>Bacillota</taxon>
        <taxon>Clostridia</taxon>
        <taxon>Lachnospirales</taxon>
        <taxon>Lachnospiraceae</taxon>
        <taxon>Sellimonas</taxon>
    </lineage>
</organism>
<dbReference type="AlphaFoldDB" id="A0A3E3K3G4"/>
<protein>
    <submittedName>
        <fullName evidence="2">Pyruvate kinase</fullName>
    </submittedName>
</protein>
<sequence length="591" mass="68090">MRGDGNAMEEERKREWCYRMMTSDPRLARMILTYFNEDDFQRIEDHKTGDGVIGGKSCGFLLVEKMMEKLLPEYRDRWEPCPSWFVGTGIFCQVRDGRPIRVFAEEFRKILDYFDGAPFIVRSSSLMEDGYDNAFFGKYESVFCANQGAREDCLEALLLAAGRVYDSVKNQEAMEYRRKWHRPDQEEQMGLLIQRVAGERIGDLYYPAIAGMGCSYNPYKWMEHINPEAGMLRMVAGLGTRAVTRTPGDYPRLVGLDCAQGNLWGSVGEKHKYSQRQVDVVDLAKKEVCTKRLSELIDGMPKSYRRLILERDTDAEEMLSRRGDYRKIYFADCQGMVEDRIFIQMMKRLLKSLEENYHQPVDIEFAVNAVGDKDWSVTLVQCRPLRSGISDQVKIPKDVDEEFLFDVRRTSMRRSKEQKLDYIVWVDPQAYYEYPYKKKPDVGHVIGKINHYLEESEEKALLLVPGRIGTSSPELGVPVSYADISSFGAICEVAYGKAGYRAELSYGSHMFQNLVEADVYYGAINENSKTRIYRPEILKAYPEVMTELVGEITQELLHIIKIFRVKEAAILYLDAADGRAVCRLIKTETKE</sequence>
<accession>A0A3E3K3G4</accession>
<evidence type="ECO:0000313" key="3">
    <source>
        <dbReference type="Proteomes" id="UP000261080"/>
    </source>
</evidence>
<dbReference type="GO" id="GO:0016301">
    <property type="term" value="F:kinase activity"/>
    <property type="evidence" value="ECO:0007669"/>
    <property type="project" value="UniProtKB-KW"/>
</dbReference>
<gene>
    <name evidence="2" type="ORF">DW016_03435</name>
</gene>
<evidence type="ECO:0000259" key="1">
    <source>
        <dbReference type="Pfam" id="PF01326"/>
    </source>
</evidence>
<dbReference type="GO" id="GO:0005524">
    <property type="term" value="F:ATP binding"/>
    <property type="evidence" value="ECO:0007669"/>
    <property type="project" value="InterPro"/>
</dbReference>
<keyword evidence="3" id="KW-1185">Reference proteome</keyword>
<reference evidence="2 3" key="1">
    <citation type="submission" date="2018-08" db="EMBL/GenBank/DDBJ databases">
        <title>A genome reference for cultivated species of the human gut microbiota.</title>
        <authorList>
            <person name="Zou Y."/>
            <person name="Xue W."/>
            <person name="Luo G."/>
        </authorList>
    </citation>
    <scope>NUCLEOTIDE SEQUENCE [LARGE SCALE GENOMIC DNA]</scope>
    <source>
        <strain evidence="2 3">AF37-2AT</strain>
    </source>
</reference>
<evidence type="ECO:0000313" key="2">
    <source>
        <dbReference type="EMBL" id="RGE88607.1"/>
    </source>
</evidence>
<feature type="domain" description="Pyruvate phosphate dikinase AMP/ATP-binding" evidence="1">
    <location>
        <begin position="115"/>
        <end position="397"/>
    </location>
</feature>
<dbReference type="SUPFAM" id="SSF56059">
    <property type="entry name" value="Glutathione synthetase ATP-binding domain-like"/>
    <property type="match status" value="1"/>
</dbReference>
<dbReference type="InterPro" id="IPR002192">
    <property type="entry name" value="PPDK_AMP/ATP-bd"/>
</dbReference>
<dbReference type="Gene3D" id="3.30.1490.20">
    <property type="entry name" value="ATP-grasp fold, A domain"/>
    <property type="match status" value="1"/>
</dbReference>
<dbReference type="Pfam" id="PF01326">
    <property type="entry name" value="PPDK_N"/>
    <property type="match status" value="1"/>
</dbReference>
<keyword evidence="2" id="KW-0808">Transferase</keyword>
<keyword evidence="2" id="KW-0670">Pyruvate</keyword>
<dbReference type="Proteomes" id="UP000261080">
    <property type="component" value="Unassembled WGS sequence"/>
</dbReference>
<dbReference type="OrthoDB" id="9812167at2"/>
<dbReference type="RefSeq" id="WP_117493236.1">
    <property type="nucleotide sequence ID" value="NZ_CALBAT010000026.1"/>
</dbReference>
<proteinExistence type="predicted"/>
<keyword evidence="2" id="KW-0418">Kinase</keyword>
<comment type="caution">
    <text evidence="2">The sequence shown here is derived from an EMBL/GenBank/DDBJ whole genome shotgun (WGS) entry which is preliminary data.</text>
</comment>
<name>A0A3E3K3G4_9FIRM</name>